<proteinExistence type="predicted"/>
<dbReference type="VEuPathDB" id="FungiDB:FOZG_05912"/>
<sequence>MLSFESLFKEPTGNVCHSLCCFITFDNQDLLQLMNYGMFQGDVYSFYLFSLCFSRPRPTGSKRLAFCQWVLRFTQTVLFCCWTPFTPPFQRCSYSSFIHRVQLDFSVRFSSTKKPFTSIHPA</sequence>
<reference evidence="1" key="2">
    <citation type="submission" date="2012-06" db="EMBL/GenBank/DDBJ databases">
        <title>Annotation of the Genome Sequence of Fusarium oxysporum Fo47.</title>
        <authorList>
            <consortium name="The Broad Institute Genomics Platform"/>
            <person name="Ma L.-J."/>
            <person name="Corby-Kistler H."/>
            <person name="Broz K."/>
            <person name="Gale L.R."/>
            <person name="Jonkers W."/>
            <person name="O'Donnell K."/>
            <person name="Ploetz R."/>
            <person name="Steinberg C."/>
            <person name="Schwartz D.C."/>
            <person name="VanEtten H."/>
            <person name="Zhou S."/>
            <person name="Young S.K."/>
            <person name="Zeng Q."/>
            <person name="Gargeya S."/>
            <person name="Fitzgerald M."/>
            <person name="Abouelleil A."/>
            <person name="Alvarado L."/>
            <person name="Chapman S.B."/>
            <person name="Gainer-Dewar J."/>
            <person name="Goldberg J."/>
            <person name="Griggs A."/>
            <person name="Gujja S."/>
            <person name="Hansen M."/>
            <person name="Howarth C."/>
            <person name="Imamovic A."/>
            <person name="Ireland A."/>
            <person name="Larimer J."/>
            <person name="McCowan C."/>
            <person name="Murphy C."/>
            <person name="Pearson M."/>
            <person name="Poon T.W."/>
            <person name="Priest M."/>
            <person name="Roberts A."/>
            <person name="Saif S."/>
            <person name="Shea T."/>
            <person name="Sykes S."/>
            <person name="Wortman J."/>
            <person name="Nusbaum C."/>
            <person name="Birren B."/>
        </authorList>
    </citation>
    <scope>NUCLEOTIDE SEQUENCE</scope>
    <source>
        <strain evidence="1">Fo47</strain>
    </source>
</reference>
<dbReference type="EMBL" id="JH717898">
    <property type="protein sequence ID" value="EWZ45665.1"/>
    <property type="molecule type" value="Genomic_DNA"/>
</dbReference>
<dbReference type="HOGENOM" id="CLU_2026819_0_0_1"/>
<gene>
    <name evidence="1" type="ORF">FOZG_05912</name>
</gene>
<evidence type="ECO:0000313" key="1">
    <source>
        <dbReference type="EMBL" id="EWZ45665.1"/>
    </source>
</evidence>
<protein>
    <submittedName>
        <fullName evidence="1">Uncharacterized protein</fullName>
    </submittedName>
</protein>
<reference evidence="1" key="1">
    <citation type="submission" date="2011-06" db="EMBL/GenBank/DDBJ databases">
        <title>The Genome Sequence of Fusarium oxysporum Fo47.</title>
        <authorList>
            <consortium name="The Broad Institute Genome Sequencing Platform"/>
            <person name="Ma L.-J."/>
            <person name="Gale L.R."/>
            <person name="Schwartz D.C."/>
            <person name="Zhou S."/>
            <person name="Corby-Kistler H."/>
            <person name="Young S.K."/>
            <person name="Zeng Q."/>
            <person name="Gargeya S."/>
            <person name="Fitzgerald M."/>
            <person name="Haas B."/>
            <person name="Abouelleil A."/>
            <person name="Alvarado L."/>
            <person name="Arachchi H.M."/>
            <person name="Berlin A."/>
            <person name="Brown A."/>
            <person name="Chapman S.B."/>
            <person name="Chen Z."/>
            <person name="Dunbar C."/>
            <person name="Freedman E."/>
            <person name="Gearin G."/>
            <person name="Gellesch M."/>
            <person name="Goldberg J."/>
            <person name="Griggs A."/>
            <person name="Gujja S."/>
            <person name="Heiman D."/>
            <person name="Howarth C."/>
            <person name="Larson L."/>
            <person name="Lui A."/>
            <person name="MacDonald P.J.P."/>
            <person name="Mehta T."/>
            <person name="Montmayeur A."/>
            <person name="Murphy C."/>
            <person name="Neiman D."/>
            <person name="Pearson M."/>
            <person name="Priest M."/>
            <person name="Roberts A."/>
            <person name="Saif S."/>
            <person name="Shea T."/>
            <person name="Shenoy N."/>
            <person name="Sisk P."/>
            <person name="Stolte C."/>
            <person name="Sykes S."/>
            <person name="Wortman J."/>
            <person name="Nusbaum C."/>
            <person name="Birren B."/>
        </authorList>
    </citation>
    <scope>NUCLEOTIDE SEQUENCE [LARGE SCALE GENOMIC DNA]</scope>
    <source>
        <strain evidence="1">Fo47</strain>
    </source>
</reference>
<organism evidence="1">
    <name type="scientific">Fusarium oxysporum Fo47</name>
    <dbReference type="NCBI Taxonomy" id="660027"/>
    <lineage>
        <taxon>Eukaryota</taxon>
        <taxon>Fungi</taxon>
        <taxon>Dikarya</taxon>
        <taxon>Ascomycota</taxon>
        <taxon>Pezizomycotina</taxon>
        <taxon>Sordariomycetes</taxon>
        <taxon>Hypocreomycetidae</taxon>
        <taxon>Hypocreales</taxon>
        <taxon>Nectriaceae</taxon>
        <taxon>Fusarium</taxon>
        <taxon>Fusarium oxysporum species complex</taxon>
    </lineage>
</organism>
<dbReference type="Proteomes" id="UP000030766">
    <property type="component" value="Unassembled WGS sequence"/>
</dbReference>
<name>W9KUF7_FUSOX</name>
<accession>W9KUF7</accession>
<dbReference type="AlphaFoldDB" id="W9KUF7"/>